<dbReference type="EMBL" id="JABAHY010000007">
    <property type="protein sequence ID" value="NLS10067.1"/>
    <property type="molecule type" value="Genomic_DNA"/>
</dbReference>
<dbReference type="GO" id="GO:0046872">
    <property type="term" value="F:metal ion binding"/>
    <property type="evidence" value="ECO:0007669"/>
    <property type="project" value="InterPro"/>
</dbReference>
<accession>A0A7X8TKK8</accession>
<proteinExistence type="predicted"/>
<evidence type="ECO:0000256" key="1">
    <source>
        <dbReference type="PROSITE-ProRule" id="PRU00409"/>
    </source>
</evidence>
<sequence length="346" mass="38196">MLLQQVGVPAPKGRLFSQERFAEAASYAEEIGYPVVVKPLRGTHGRGVVTGISDEKELAWAFDSLAKSAHARDDVILEEHIEGEAYRIIVLGDEVVSALISRRGAVTGDGEKTVRELIEERQQQRLLNPHLMARPIRRGSRLTHLLARQDVTLDSVLEPGRTVEITYGSNTSQGGEHAQVLDRMHPSILEASVESVKALPGLGFGGVDFIISDIEKPLDQQRAAICEINSMPSVDSHEYPLYGEPISVPRKMVEASAEAAGISLREYNPHLSVHAEIDATDRNPRYRRWLRRQAMDLGLDCRLRPIGSRRIKVDLQGGAEPVAAWLALSIHSPYGLDPKKVEVIHA</sequence>
<keyword evidence="1" id="KW-0067">ATP-binding</keyword>
<dbReference type="PANTHER" id="PTHR21621:SF0">
    <property type="entry name" value="BETA-CITRYLGLUTAMATE SYNTHASE B-RELATED"/>
    <property type="match status" value="1"/>
</dbReference>
<protein>
    <submittedName>
        <fullName evidence="3">ATP-grasp domain-containing protein</fullName>
    </submittedName>
</protein>
<dbReference type="Gene3D" id="3.30.470.20">
    <property type="entry name" value="ATP-grasp fold, B domain"/>
    <property type="match status" value="2"/>
</dbReference>
<gene>
    <name evidence="3" type="ORF">HGQ17_08655</name>
</gene>
<evidence type="ECO:0000313" key="4">
    <source>
        <dbReference type="Proteomes" id="UP000523139"/>
    </source>
</evidence>
<dbReference type="Pfam" id="PF02786">
    <property type="entry name" value="CPSase_L_D2"/>
    <property type="match status" value="1"/>
</dbReference>
<evidence type="ECO:0000313" key="3">
    <source>
        <dbReference type="EMBL" id="NLS10067.1"/>
    </source>
</evidence>
<dbReference type="GO" id="GO:0005737">
    <property type="term" value="C:cytoplasm"/>
    <property type="evidence" value="ECO:0007669"/>
    <property type="project" value="TreeGrafter"/>
</dbReference>
<keyword evidence="1" id="KW-0547">Nucleotide-binding</keyword>
<reference evidence="3 4" key="1">
    <citation type="submission" date="2020-04" db="EMBL/GenBank/DDBJ databases">
        <title>Nesterenkonia sp. nov., isolated from marine sediment.</title>
        <authorList>
            <person name="Zhang G."/>
        </authorList>
    </citation>
    <scope>NUCLEOTIDE SEQUENCE [LARGE SCALE GENOMIC DNA]</scope>
    <source>
        <strain evidence="3 4">MY13</strain>
    </source>
</reference>
<feature type="domain" description="ATP-grasp" evidence="2">
    <location>
        <begin position="1"/>
        <end position="257"/>
    </location>
</feature>
<dbReference type="PROSITE" id="PS50975">
    <property type="entry name" value="ATP_GRASP"/>
    <property type="match status" value="1"/>
</dbReference>
<dbReference type="InterPro" id="IPR005479">
    <property type="entry name" value="CPAse_ATP-bd"/>
</dbReference>
<comment type="caution">
    <text evidence="3">The sequence shown here is derived from an EMBL/GenBank/DDBJ whole genome shotgun (WGS) entry which is preliminary data.</text>
</comment>
<dbReference type="PANTHER" id="PTHR21621">
    <property type="entry name" value="RIBOSOMAL PROTEIN S6 MODIFICATION PROTEIN"/>
    <property type="match status" value="1"/>
</dbReference>
<dbReference type="Proteomes" id="UP000523139">
    <property type="component" value="Unassembled WGS sequence"/>
</dbReference>
<dbReference type="InterPro" id="IPR011761">
    <property type="entry name" value="ATP-grasp"/>
</dbReference>
<dbReference type="GO" id="GO:0005524">
    <property type="term" value="F:ATP binding"/>
    <property type="evidence" value="ECO:0007669"/>
    <property type="project" value="UniProtKB-UniRule"/>
</dbReference>
<dbReference type="AlphaFoldDB" id="A0A7X8TKK8"/>
<name>A0A7X8TKK8_9MICC</name>
<dbReference type="GO" id="GO:0018169">
    <property type="term" value="F:ribosomal S6-glutamic acid ligase activity"/>
    <property type="evidence" value="ECO:0007669"/>
    <property type="project" value="TreeGrafter"/>
</dbReference>
<dbReference type="GO" id="GO:0009432">
    <property type="term" value="P:SOS response"/>
    <property type="evidence" value="ECO:0007669"/>
    <property type="project" value="TreeGrafter"/>
</dbReference>
<keyword evidence="4" id="KW-1185">Reference proteome</keyword>
<organism evidence="3 4">
    <name type="scientific">Nesterenkonia sedimenti</name>
    <dbReference type="NCBI Taxonomy" id="1463632"/>
    <lineage>
        <taxon>Bacteria</taxon>
        <taxon>Bacillati</taxon>
        <taxon>Actinomycetota</taxon>
        <taxon>Actinomycetes</taxon>
        <taxon>Micrococcales</taxon>
        <taxon>Micrococcaceae</taxon>
        <taxon>Nesterenkonia</taxon>
    </lineage>
</organism>
<evidence type="ECO:0000259" key="2">
    <source>
        <dbReference type="PROSITE" id="PS50975"/>
    </source>
</evidence>
<dbReference type="SUPFAM" id="SSF56059">
    <property type="entry name" value="Glutathione synthetase ATP-binding domain-like"/>
    <property type="match status" value="1"/>
</dbReference>